<keyword evidence="3 9" id="KW-0347">Helicase</keyword>
<evidence type="ECO:0000259" key="11">
    <source>
        <dbReference type="PROSITE" id="PS51217"/>
    </source>
</evidence>
<keyword evidence="1 9" id="KW-0547">Nucleotide-binding</keyword>
<sequence length="1121" mass="129925">MPATFKIYSSSAGSGKTYQLTKEYLKLALQSEDPSYYKNILAITFTNDAAQEMKTRILGALRSFNDSTQSEKEKAKSDDLLVNILKEIQEEYDQPNLTEATLRGRAARVFDHVLFHYSEFAVSTIDSFVNKVVSAFTTELKLPHNFEVDMDAQTLLSTAVSLLLNKVNTKDENKLLAETLQQYALEKAEEGKSWNNLPEELADFARHLLNEQTYEHLLDIGKLTLQDFKKIRQDLYTQKTDIEKQIQALAQEASDLIHTHNIQPEEMSYGKNGIYSYFRKWNVIFDITTANSNATKTVNDDKWPSAKASTGAKVSLDQIKGRLSELYRGIENLKERESQNHIIISAMLPHLYKLSVLSELERCIQEIKLDKNLVHISEFNKRITEIVLQEPIPFIYERLGERYQHILIDEFQDTSVLQWNNLLPLVENALSGGGFNMVVGDAKQAIYGWRGGEMEQILHLHRNQTQFLYQNSRFEENVAPRYDTLRWTLTPDHLNTNYRSAPEIITFNNELFWFISQANPQFPLLQAIYDEHFAQKSPAGKTTGQAHLQVLFTHDEDSPRRYHLDSCARTEELYVGYAEEDLLSYQESTLQLVLQMVQQAQADGYAPRDIAILSRTNRNSKLVANFLKQKKYDIISQDSLSLQFAEVINLIIAFFRLLNQPANGLARSQALYLVYKVVHQELPDNVTTNKIAWLATHQSIDPFFQFLQEQGFDIAYRDAGNLSIYELTEKLIRVFDLLGKNNECEYLFRFLDLVLEYTLKNSNNLNNFLEYWDLHKEHLSINTPKDRDAITITSIHKAKGLDYPVVIVPFCDWSLEPQQASLLWGTLPSSVAGDSKLRTAVVTLNKKLEQTALQDQYTLKLEKTFIENLNMLYVALTRPVDRLYLIAKAQDFKSGKSQKNVSYWLHKFLESKELWQEGNYCYQLSKGAQQAIHHNPISEEVYVLDKFTSSDWAKNLKLKQHANNVFDFETQQEHRRWNRKLHYALARISYADEAPKALRQLVHQGIISQREMTTLTQMVTHVLEHPQMQRFFSRTMTVENEREVLDVRTNRYKPDRIVFGETGDVTLIDYKLPPAKPEYSENLNSYAALFRELVFSKITCVVYYFEEERVEEWEYVGEEVE</sequence>
<name>A0A0H4VP26_9BACT</name>
<proteinExistence type="predicted"/>
<dbReference type="InterPro" id="IPR027417">
    <property type="entry name" value="P-loop_NTPase"/>
</dbReference>
<evidence type="ECO:0000256" key="3">
    <source>
        <dbReference type="ARBA" id="ARBA00022806"/>
    </source>
</evidence>
<feature type="domain" description="UvrD-like helicase C-terminal" evidence="11">
    <location>
        <begin position="545"/>
        <end position="800"/>
    </location>
</feature>
<dbReference type="Pfam" id="PF00580">
    <property type="entry name" value="UvrD-helicase"/>
    <property type="match status" value="1"/>
</dbReference>
<organism evidence="12 13">
    <name type="scientific">Rufibacter radiotolerans</name>
    <dbReference type="NCBI Taxonomy" id="1379910"/>
    <lineage>
        <taxon>Bacteria</taxon>
        <taxon>Pseudomonadati</taxon>
        <taxon>Bacteroidota</taxon>
        <taxon>Cytophagia</taxon>
        <taxon>Cytophagales</taxon>
        <taxon>Hymenobacteraceae</taxon>
        <taxon>Rufibacter</taxon>
    </lineage>
</organism>
<dbReference type="RefSeq" id="WP_048920553.1">
    <property type="nucleotide sequence ID" value="NZ_CP010777.1"/>
</dbReference>
<evidence type="ECO:0000313" key="12">
    <source>
        <dbReference type="EMBL" id="AKQ45662.1"/>
    </source>
</evidence>
<dbReference type="AlphaFoldDB" id="A0A0H4VP26"/>
<dbReference type="KEGG" id="ruf:TH63_08365"/>
<dbReference type="EC" id="5.6.2.4" evidence="7"/>
<dbReference type="Gene3D" id="1.10.3170.10">
    <property type="entry name" value="Recbcd, chain B, domain 2"/>
    <property type="match status" value="1"/>
</dbReference>
<dbReference type="Gene3D" id="3.40.50.300">
    <property type="entry name" value="P-loop containing nucleotide triphosphate hydrolases"/>
    <property type="match status" value="3"/>
</dbReference>
<dbReference type="PROSITE" id="PS51217">
    <property type="entry name" value="UVRD_HELICASE_CTER"/>
    <property type="match status" value="1"/>
</dbReference>
<comment type="catalytic activity">
    <reaction evidence="6">
        <text>Couples ATP hydrolysis with the unwinding of duplex DNA by translocating in the 3'-5' direction.</text>
        <dbReference type="EC" id="5.6.2.4"/>
    </reaction>
</comment>
<accession>A0A0H4VP26</accession>
<dbReference type="PANTHER" id="PTHR11070">
    <property type="entry name" value="UVRD / RECB / PCRA DNA HELICASE FAMILY MEMBER"/>
    <property type="match status" value="1"/>
</dbReference>
<dbReference type="PATRIC" id="fig|1379910.4.peg.1822"/>
<evidence type="ECO:0000256" key="6">
    <source>
        <dbReference type="ARBA" id="ARBA00034617"/>
    </source>
</evidence>
<dbReference type="GO" id="GO:0043138">
    <property type="term" value="F:3'-5' DNA helicase activity"/>
    <property type="evidence" value="ECO:0007669"/>
    <property type="project" value="UniProtKB-EC"/>
</dbReference>
<protein>
    <recommendedName>
        <fullName evidence="7">DNA 3'-5' helicase</fullName>
        <ecNumber evidence="7">5.6.2.4</ecNumber>
    </recommendedName>
</protein>
<gene>
    <name evidence="12" type="ORF">TH63_08365</name>
</gene>
<keyword evidence="13" id="KW-1185">Reference proteome</keyword>
<dbReference type="GO" id="GO:0000725">
    <property type="term" value="P:recombinational repair"/>
    <property type="evidence" value="ECO:0007669"/>
    <property type="project" value="TreeGrafter"/>
</dbReference>
<dbReference type="InterPro" id="IPR000212">
    <property type="entry name" value="DNA_helicase_UvrD/REP"/>
</dbReference>
<dbReference type="PANTHER" id="PTHR11070:SF67">
    <property type="entry name" value="DNA 3'-5' HELICASE"/>
    <property type="match status" value="1"/>
</dbReference>
<evidence type="ECO:0000256" key="5">
    <source>
        <dbReference type="ARBA" id="ARBA00023235"/>
    </source>
</evidence>
<dbReference type="GO" id="GO:0005524">
    <property type="term" value="F:ATP binding"/>
    <property type="evidence" value="ECO:0007669"/>
    <property type="project" value="UniProtKB-UniRule"/>
</dbReference>
<dbReference type="GO" id="GO:0003677">
    <property type="term" value="F:DNA binding"/>
    <property type="evidence" value="ECO:0007669"/>
    <property type="project" value="InterPro"/>
</dbReference>
<dbReference type="STRING" id="1379910.TH63_08365"/>
<dbReference type="OrthoDB" id="9810135at2"/>
<dbReference type="GO" id="GO:0005829">
    <property type="term" value="C:cytosol"/>
    <property type="evidence" value="ECO:0007669"/>
    <property type="project" value="TreeGrafter"/>
</dbReference>
<dbReference type="EMBL" id="CP010777">
    <property type="protein sequence ID" value="AKQ45662.1"/>
    <property type="molecule type" value="Genomic_DNA"/>
</dbReference>
<feature type="domain" description="UvrD-like helicase ATP-binding" evidence="10">
    <location>
        <begin position="1"/>
        <end position="501"/>
    </location>
</feature>
<keyword evidence="5" id="KW-0413">Isomerase</keyword>
<evidence type="ECO:0000256" key="4">
    <source>
        <dbReference type="ARBA" id="ARBA00022840"/>
    </source>
</evidence>
<comment type="catalytic activity">
    <reaction evidence="8">
        <text>ATP + H2O = ADP + phosphate + H(+)</text>
        <dbReference type="Rhea" id="RHEA:13065"/>
        <dbReference type="ChEBI" id="CHEBI:15377"/>
        <dbReference type="ChEBI" id="CHEBI:15378"/>
        <dbReference type="ChEBI" id="CHEBI:30616"/>
        <dbReference type="ChEBI" id="CHEBI:43474"/>
        <dbReference type="ChEBI" id="CHEBI:456216"/>
        <dbReference type="EC" id="5.6.2.4"/>
    </reaction>
</comment>
<dbReference type="SUPFAM" id="SSF52540">
    <property type="entry name" value="P-loop containing nucleoside triphosphate hydrolases"/>
    <property type="match status" value="1"/>
</dbReference>
<dbReference type="InterPro" id="IPR014017">
    <property type="entry name" value="DNA_helicase_UvrD-like_C"/>
</dbReference>
<dbReference type="InterPro" id="IPR014016">
    <property type="entry name" value="UvrD-like_ATP-bd"/>
</dbReference>
<reference evidence="12 13" key="1">
    <citation type="submission" date="2015-01" db="EMBL/GenBank/DDBJ databases">
        <title>Rufibacter sp./DG31D/ whole genome sequencing.</title>
        <authorList>
            <person name="Kim M.K."/>
            <person name="Srinivasan S."/>
            <person name="Lee J.-J."/>
        </authorList>
    </citation>
    <scope>NUCLEOTIDE SEQUENCE [LARGE SCALE GENOMIC DNA]</scope>
    <source>
        <strain evidence="12 13">DG31D</strain>
    </source>
</reference>
<evidence type="ECO:0000313" key="13">
    <source>
        <dbReference type="Proteomes" id="UP000036458"/>
    </source>
</evidence>
<dbReference type="GO" id="GO:0016887">
    <property type="term" value="F:ATP hydrolysis activity"/>
    <property type="evidence" value="ECO:0007669"/>
    <property type="project" value="RHEA"/>
</dbReference>
<evidence type="ECO:0000256" key="7">
    <source>
        <dbReference type="ARBA" id="ARBA00034808"/>
    </source>
</evidence>
<evidence type="ECO:0000256" key="1">
    <source>
        <dbReference type="ARBA" id="ARBA00022741"/>
    </source>
</evidence>
<keyword evidence="2 9" id="KW-0378">Hydrolase</keyword>
<keyword evidence="4 9" id="KW-0067">ATP-binding</keyword>
<evidence type="ECO:0000259" key="10">
    <source>
        <dbReference type="PROSITE" id="PS51198"/>
    </source>
</evidence>
<dbReference type="PROSITE" id="PS51198">
    <property type="entry name" value="UVRD_HELICASE_ATP_BIND"/>
    <property type="match status" value="1"/>
</dbReference>
<evidence type="ECO:0000256" key="2">
    <source>
        <dbReference type="ARBA" id="ARBA00022801"/>
    </source>
</evidence>
<evidence type="ECO:0000256" key="8">
    <source>
        <dbReference type="ARBA" id="ARBA00048988"/>
    </source>
</evidence>
<dbReference type="Proteomes" id="UP000036458">
    <property type="component" value="Chromosome"/>
</dbReference>
<feature type="binding site" evidence="9">
    <location>
        <begin position="10"/>
        <end position="17"/>
    </location>
    <ligand>
        <name>ATP</name>
        <dbReference type="ChEBI" id="CHEBI:30616"/>
    </ligand>
</feature>
<evidence type="ECO:0000256" key="9">
    <source>
        <dbReference type="PROSITE-ProRule" id="PRU00560"/>
    </source>
</evidence>
<dbReference type="Pfam" id="PF13361">
    <property type="entry name" value="UvrD_C"/>
    <property type="match status" value="1"/>
</dbReference>